<proteinExistence type="inferred from homology"/>
<gene>
    <name evidence="4" type="ORF">GCM10023094_51730</name>
</gene>
<evidence type="ECO:0000256" key="2">
    <source>
        <dbReference type="SAM" id="MobiDB-lite"/>
    </source>
</evidence>
<dbReference type="RefSeq" id="WP_345352497.1">
    <property type="nucleotide sequence ID" value="NZ_BAABFB010000075.1"/>
</dbReference>
<dbReference type="Pfam" id="PF01546">
    <property type="entry name" value="Peptidase_M20"/>
    <property type="match status" value="1"/>
</dbReference>
<dbReference type="InterPro" id="IPR017144">
    <property type="entry name" value="Xaa-Arg_dipeptidase"/>
</dbReference>
<dbReference type="Gene3D" id="3.30.70.360">
    <property type="match status" value="1"/>
</dbReference>
<dbReference type="EMBL" id="BAABFB010000075">
    <property type="protein sequence ID" value="GAA4489703.1"/>
    <property type="molecule type" value="Genomic_DNA"/>
</dbReference>
<evidence type="ECO:0000313" key="4">
    <source>
        <dbReference type="EMBL" id="GAA4489703.1"/>
    </source>
</evidence>
<dbReference type="Gene3D" id="3.40.630.10">
    <property type="entry name" value="Zn peptidases"/>
    <property type="match status" value="1"/>
</dbReference>
<protein>
    <recommendedName>
        <fullName evidence="1">Peptidase M20 domain-containing protein 2</fullName>
    </recommendedName>
</protein>
<feature type="domain" description="Peptidase M20 dimerisation" evidence="3">
    <location>
        <begin position="183"/>
        <end position="270"/>
    </location>
</feature>
<sequence length="428" mass="44995">MTTPTATDAVRSMKLRAADRINADRARIAALSHDIHAHPETAFTEEFACERISRDLESTGFTVTRGAYGVATAFEAVYGTGRFRVVLCAEYDALPDLGHACGHNIIAAAAVGAATALRANAEPLDLTVVVLGTPAEEHGGGKVALLRGGAFETAVMAAMLHPSNAPTPANTEVVTMQCVDRIAIEFEGRSAHAAIAPHEAINASDAAHLTQLAIAMLRQQLRDGIRVAAVTSEAGTVTNIIPARARLDVEIRSRDDAEMVETKRRVLECARGAAIATGCSHSHRRTEPRYMSIQQDPIIARAWNENVELLGEPSDPHAADPGGSTDMGNVSRVVPSIHPFLRLHGAGGPPHTTAFADAAAGPAGIDCAVTGATLLAWTVLDVAADPTASALLLDRRAARPAGATARDFDGDRPRGRIRHRAVGDTESA</sequence>
<evidence type="ECO:0000313" key="5">
    <source>
        <dbReference type="Proteomes" id="UP001501183"/>
    </source>
</evidence>
<dbReference type="SUPFAM" id="SSF53187">
    <property type="entry name" value="Zn-dependent exopeptidases"/>
    <property type="match status" value="1"/>
</dbReference>
<feature type="region of interest" description="Disordered" evidence="2">
    <location>
        <begin position="402"/>
        <end position="428"/>
    </location>
</feature>
<keyword evidence="5" id="KW-1185">Reference proteome</keyword>
<dbReference type="NCBIfam" id="TIGR01891">
    <property type="entry name" value="amidohydrolases"/>
    <property type="match status" value="1"/>
</dbReference>
<reference evidence="5" key="1">
    <citation type="journal article" date="2019" name="Int. J. Syst. Evol. Microbiol.">
        <title>The Global Catalogue of Microorganisms (GCM) 10K type strain sequencing project: providing services to taxonomists for standard genome sequencing and annotation.</title>
        <authorList>
            <consortium name="The Broad Institute Genomics Platform"/>
            <consortium name="The Broad Institute Genome Sequencing Center for Infectious Disease"/>
            <person name="Wu L."/>
            <person name="Ma J."/>
        </authorList>
    </citation>
    <scope>NUCLEOTIDE SEQUENCE [LARGE SCALE GENOMIC DNA]</scope>
    <source>
        <strain evidence="5">JCM 32206</strain>
    </source>
</reference>
<evidence type="ECO:0000256" key="1">
    <source>
        <dbReference type="PIRNR" id="PIRNR037226"/>
    </source>
</evidence>
<accession>A0ABP8PPG7</accession>
<dbReference type="InterPro" id="IPR052030">
    <property type="entry name" value="Peptidase_M20/M20A_hydrolases"/>
</dbReference>
<dbReference type="Pfam" id="PF07687">
    <property type="entry name" value="M20_dimer"/>
    <property type="match status" value="1"/>
</dbReference>
<dbReference type="InterPro" id="IPR017439">
    <property type="entry name" value="Amidohydrolase"/>
</dbReference>
<comment type="similarity">
    <text evidence="1">Belongs to the peptidase M20A family.</text>
</comment>
<dbReference type="PANTHER" id="PTHR30575">
    <property type="entry name" value="PEPTIDASE M20"/>
    <property type="match status" value="1"/>
</dbReference>
<dbReference type="InterPro" id="IPR036264">
    <property type="entry name" value="Bact_exopeptidase_dim_dom"/>
</dbReference>
<comment type="caution">
    <text evidence="4">The sequence shown here is derived from an EMBL/GenBank/DDBJ whole genome shotgun (WGS) entry which is preliminary data.</text>
</comment>
<dbReference type="PANTHER" id="PTHR30575:SF0">
    <property type="entry name" value="XAA-ARG DIPEPTIDASE"/>
    <property type="match status" value="1"/>
</dbReference>
<organism evidence="4 5">
    <name type="scientific">Rhodococcus olei</name>
    <dbReference type="NCBI Taxonomy" id="2161675"/>
    <lineage>
        <taxon>Bacteria</taxon>
        <taxon>Bacillati</taxon>
        <taxon>Actinomycetota</taxon>
        <taxon>Actinomycetes</taxon>
        <taxon>Mycobacteriales</taxon>
        <taxon>Nocardiaceae</taxon>
        <taxon>Rhodococcus</taxon>
    </lineage>
</organism>
<dbReference type="PIRSF" id="PIRSF037226">
    <property type="entry name" value="Amidohydrolase_ACY1L2_prd"/>
    <property type="match status" value="1"/>
</dbReference>
<dbReference type="SUPFAM" id="SSF55031">
    <property type="entry name" value="Bacterial exopeptidase dimerisation domain"/>
    <property type="match status" value="1"/>
</dbReference>
<dbReference type="InterPro" id="IPR011650">
    <property type="entry name" value="Peptidase_M20_dimer"/>
</dbReference>
<name>A0ABP8PPG7_9NOCA</name>
<dbReference type="Proteomes" id="UP001501183">
    <property type="component" value="Unassembled WGS sequence"/>
</dbReference>
<evidence type="ECO:0000259" key="3">
    <source>
        <dbReference type="Pfam" id="PF07687"/>
    </source>
</evidence>
<dbReference type="InterPro" id="IPR002933">
    <property type="entry name" value="Peptidase_M20"/>
</dbReference>